<dbReference type="RefSeq" id="WP_377983920.1">
    <property type="nucleotide sequence ID" value="NZ_JBBKXZ010000004.1"/>
</dbReference>
<reference evidence="3 4" key="1">
    <citation type="submission" date="2024-03" db="EMBL/GenBank/DDBJ databases">
        <title>Aquirufa genome sequencing.</title>
        <authorList>
            <person name="Pitt A."/>
            <person name="Hahn M.W."/>
        </authorList>
    </citation>
    <scope>NUCLEOTIDE SEQUENCE [LARGE SCALE GENOMIC DNA]</scope>
    <source>
        <strain evidence="3 4">OSTEICH-129V</strain>
    </source>
</reference>
<name>A0ABW6DH69_9BACT</name>
<dbReference type="Pfam" id="PF03629">
    <property type="entry name" value="SASA"/>
    <property type="match status" value="1"/>
</dbReference>
<keyword evidence="4" id="KW-1185">Reference proteome</keyword>
<dbReference type="InterPro" id="IPR005181">
    <property type="entry name" value="SASA"/>
</dbReference>
<dbReference type="Gene3D" id="3.40.50.1110">
    <property type="entry name" value="SGNH hydrolase"/>
    <property type="match status" value="1"/>
</dbReference>
<protein>
    <submittedName>
        <fullName evidence="3">Sialate O-acetylesterase</fullName>
    </submittedName>
</protein>
<dbReference type="SUPFAM" id="SSF52266">
    <property type="entry name" value="SGNH hydrolase"/>
    <property type="match status" value="1"/>
</dbReference>
<evidence type="ECO:0000256" key="1">
    <source>
        <dbReference type="ARBA" id="ARBA00022801"/>
    </source>
</evidence>
<accession>A0ABW6DH69</accession>
<proteinExistence type="predicted"/>
<evidence type="ECO:0000313" key="4">
    <source>
        <dbReference type="Proteomes" id="UP001598138"/>
    </source>
</evidence>
<organism evidence="3 4">
    <name type="scientific">Aquirufa avitistagni</name>
    <dbReference type="NCBI Taxonomy" id="3104728"/>
    <lineage>
        <taxon>Bacteria</taxon>
        <taxon>Pseudomonadati</taxon>
        <taxon>Bacteroidota</taxon>
        <taxon>Cytophagia</taxon>
        <taxon>Cytophagales</taxon>
        <taxon>Flectobacillaceae</taxon>
        <taxon>Aquirufa</taxon>
    </lineage>
</organism>
<keyword evidence="1" id="KW-0378">Hydrolase</keyword>
<evidence type="ECO:0000313" key="3">
    <source>
        <dbReference type="EMBL" id="MFD3395044.1"/>
    </source>
</evidence>
<dbReference type="Proteomes" id="UP001598138">
    <property type="component" value="Unassembled WGS sequence"/>
</dbReference>
<feature type="domain" description="Sialate O-acetylesterase" evidence="2">
    <location>
        <begin position="183"/>
        <end position="318"/>
    </location>
</feature>
<sequence>MHKRLLTVSILFISIFILGACSSDKEPISPNDTFLAPATASLDLQKSKTFVQRSNTNEGEIVIQGQAGAAFQTAKIKFTNRVGGQSTDWQNLNVDVANKQFSGKYKLIGGGYYAQIQLIADGKVVTDGLLPTTINVGEVFAVIGHSLAEGQEPYVILDYDRTWCQIKLWPIPGANPGFWGRVAEYTKKNLNVPVLIYNTGQGGTTSIQWGKSAYGEPFENKIYDWKIRYPYARFEQSLLADMSKTGLRAILVVHGENDYNESENDIIYFTRRYIQKTRDLIKQPNLPFLIALSNAGQDTPDQIKVRRAQKRILQEIDNTFEGANLQAIKDGGMRWDGVHYNFAALEIAAIQWKEVLTPLFFQVSKPFTPAN</sequence>
<dbReference type="PROSITE" id="PS51257">
    <property type="entry name" value="PROKAR_LIPOPROTEIN"/>
    <property type="match status" value="1"/>
</dbReference>
<dbReference type="InterPro" id="IPR036514">
    <property type="entry name" value="SGNH_hydro_sf"/>
</dbReference>
<evidence type="ECO:0000259" key="2">
    <source>
        <dbReference type="Pfam" id="PF03629"/>
    </source>
</evidence>
<dbReference type="EMBL" id="JBBKXZ010000004">
    <property type="protein sequence ID" value="MFD3395044.1"/>
    <property type="molecule type" value="Genomic_DNA"/>
</dbReference>
<gene>
    <name evidence="3" type="ORF">U0R10_10475</name>
</gene>
<comment type="caution">
    <text evidence="3">The sequence shown here is derived from an EMBL/GenBank/DDBJ whole genome shotgun (WGS) entry which is preliminary data.</text>
</comment>